<protein>
    <submittedName>
        <fullName evidence="3">Uncharacterized protein</fullName>
    </submittedName>
</protein>
<accession>A0A1I2CD41</accession>
<name>A0A1I2CD41_9BACL</name>
<gene>
    <name evidence="3" type="ORF">SAMN04487969_1056</name>
</gene>
<feature type="compositionally biased region" description="Polar residues" evidence="1">
    <location>
        <begin position="29"/>
        <end position="41"/>
    </location>
</feature>
<sequence length="53" mass="5484">MKKTLAASMLMISIMFSSTLASNAAADNLNRQQGNQSSIASAQPDGAEQPASK</sequence>
<proteinExistence type="predicted"/>
<evidence type="ECO:0000313" key="4">
    <source>
        <dbReference type="Proteomes" id="UP000183410"/>
    </source>
</evidence>
<keyword evidence="4" id="KW-1185">Reference proteome</keyword>
<dbReference type="EMBL" id="FONN01000005">
    <property type="protein sequence ID" value="SFE66226.1"/>
    <property type="molecule type" value="Genomic_DNA"/>
</dbReference>
<organism evidence="3 4">
    <name type="scientific">Paenibacillus algorifonticola</name>
    <dbReference type="NCBI Taxonomy" id="684063"/>
    <lineage>
        <taxon>Bacteria</taxon>
        <taxon>Bacillati</taxon>
        <taxon>Bacillota</taxon>
        <taxon>Bacilli</taxon>
        <taxon>Bacillales</taxon>
        <taxon>Paenibacillaceae</taxon>
        <taxon>Paenibacillus</taxon>
    </lineage>
</organism>
<feature type="signal peptide" evidence="2">
    <location>
        <begin position="1"/>
        <end position="21"/>
    </location>
</feature>
<feature type="chain" id="PRO_5038552563" evidence="2">
    <location>
        <begin position="22"/>
        <end position="53"/>
    </location>
</feature>
<evidence type="ECO:0000256" key="2">
    <source>
        <dbReference type="SAM" id="SignalP"/>
    </source>
</evidence>
<keyword evidence="2" id="KW-0732">Signal</keyword>
<dbReference type="Proteomes" id="UP000183410">
    <property type="component" value="Unassembled WGS sequence"/>
</dbReference>
<feature type="region of interest" description="Disordered" evidence="1">
    <location>
        <begin position="27"/>
        <end position="53"/>
    </location>
</feature>
<evidence type="ECO:0000256" key="1">
    <source>
        <dbReference type="SAM" id="MobiDB-lite"/>
    </source>
</evidence>
<dbReference type="AlphaFoldDB" id="A0A1I2CD41"/>
<dbReference type="RefSeq" id="WP_156182321.1">
    <property type="nucleotide sequence ID" value="NZ_FONN01000005.1"/>
</dbReference>
<reference evidence="4" key="1">
    <citation type="submission" date="2016-10" db="EMBL/GenBank/DDBJ databases">
        <authorList>
            <person name="Varghese N."/>
            <person name="Submissions S."/>
        </authorList>
    </citation>
    <scope>NUCLEOTIDE SEQUENCE [LARGE SCALE GENOMIC DNA]</scope>
    <source>
        <strain evidence="4">CGMCC 1.10223</strain>
    </source>
</reference>
<evidence type="ECO:0000313" key="3">
    <source>
        <dbReference type="EMBL" id="SFE66226.1"/>
    </source>
</evidence>